<accession>A0A9X9AA69</accession>
<feature type="non-terminal residue" evidence="1">
    <location>
        <position position="27"/>
    </location>
</feature>
<dbReference type="AlphaFoldDB" id="A0A9X9AA69"/>
<evidence type="ECO:0000313" key="2">
    <source>
        <dbReference type="Proteomes" id="UP000308444"/>
    </source>
</evidence>
<comment type="caution">
    <text evidence="1">The sequence shown here is derived from an EMBL/GenBank/DDBJ whole genome shotgun (WGS) entry which is preliminary data.</text>
</comment>
<dbReference type="EMBL" id="SZOH01000871">
    <property type="protein sequence ID" value="TKJ03358.1"/>
    <property type="molecule type" value="Genomic_DNA"/>
</dbReference>
<gene>
    <name evidence="1" type="ORF">FC695_14265</name>
</gene>
<evidence type="ECO:0000313" key="1">
    <source>
        <dbReference type="EMBL" id="TKJ03358.1"/>
    </source>
</evidence>
<dbReference type="Proteomes" id="UP000308444">
    <property type="component" value="Unassembled WGS sequence"/>
</dbReference>
<protein>
    <submittedName>
        <fullName evidence="1">DUF2164 domain-containing protein</fullName>
    </submittedName>
</protein>
<sequence length="27" mass="3283">MMNIKIPNDKKEELVAQIQQFFMEEDL</sequence>
<reference evidence="1 2" key="1">
    <citation type="journal article" date="2019" name="Environ. Microbiol.">
        <title>An active ?-lactamase is a part of an orchestrated cell wall stress resistance network of Bacillus subtilis and related rhizosphere species.</title>
        <authorList>
            <person name="Bucher T."/>
            <person name="Keren-Paz A."/>
            <person name="Hausser J."/>
            <person name="Olender T."/>
            <person name="Cytryn E."/>
            <person name="Kolodkin-Gal I."/>
        </authorList>
    </citation>
    <scope>NUCLEOTIDE SEQUENCE [LARGE SCALE GENOMIC DNA]</scope>
    <source>
        <strain evidence="1 2">I32</strain>
    </source>
</reference>
<organism evidence="1 2">
    <name type="scientific">Bacillus cereus</name>
    <dbReference type="NCBI Taxonomy" id="1396"/>
    <lineage>
        <taxon>Bacteria</taxon>
        <taxon>Bacillati</taxon>
        <taxon>Bacillota</taxon>
        <taxon>Bacilli</taxon>
        <taxon>Bacillales</taxon>
        <taxon>Bacillaceae</taxon>
        <taxon>Bacillus</taxon>
        <taxon>Bacillus cereus group</taxon>
    </lineage>
</organism>
<name>A0A9X9AA69_BACCE</name>
<proteinExistence type="predicted"/>